<reference evidence="1" key="1">
    <citation type="journal article" date="2014" name="Int. J. Syst. Evol. Microbiol.">
        <title>Complete genome sequence of Corynebacterium casei LMG S-19264T (=DSM 44701T), isolated from a smear-ripened cheese.</title>
        <authorList>
            <consortium name="US DOE Joint Genome Institute (JGI-PGF)"/>
            <person name="Walter F."/>
            <person name="Albersmeier A."/>
            <person name="Kalinowski J."/>
            <person name="Ruckert C."/>
        </authorList>
    </citation>
    <scope>NUCLEOTIDE SEQUENCE</scope>
    <source>
        <strain evidence="1">JCM 4346</strain>
    </source>
</reference>
<protein>
    <submittedName>
        <fullName evidence="1">Uncharacterized protein</fullName>
    </submittedName>
</protein>
<sequence>MTDEYWEAYKALYAHVWECPDCPENCAEGAALRKALREAP</sequence>
<comment type="caution">
    <text evidence="1">The sequence shown here is derived from an EMBL/GenBank/DDBJ whole genome shotgun (WGS) entry which is preliminary data.</text>
</comment>
<proteinExistence type="predicted"/>
<accession>A0A918CIB6</accession>
<dbReference type="AlphaFoldDB" id="A0A918CIB6"/>
<name>A0A918CIB6_9ACTN</name>
<gene>
    <name evidence="1" type="ORF">GCM10010251_45540</name>
</gene>
<dbReference type="Proteomes" id="UP000658320">
    <property type="component" value="Unassembled WGS sequence"/>
</dbReference>
<evidence type="ECO:0000313" key="2">
    <source>
        <dbReference type="Proteomes" id="UP000658320"/>
    </source>
</evidence>
<organism evidence="1 2">
    <name type="scientific">Streptomyces aurantiogriseus</name>
    <dbReference type="NCBI Taxonomy" id="66870"/>
    <lineage>
        <taxon>Bacteria</taxon>
        <taxon>Bacillati</taxon>
        <taxon>Actinomycetota</taxon>
        <taxon>Actinomycetes</taxon>
        <taxon>Kitasatosporales</taxon>
        <taxon>Streptomycetaceae</taxon>
        <taxon>Streptomyces</taxon>
    </lineage>
</organism>
<dbReference type="EMBL" id="BMSX01000010">
    <property type="protein sequence ID" value="GGR24346.1"/>
    <property type="molecule type" value="Genomic_DNA"/>
</dbReference>
<reference evidence="1" key="2">
    <citation type="submission" date="2020-09" db="EMBL/GenBank/DDBJ databases">
        <authorList>
            <person name="Sun Q."/>
            <person name="Ohkuma M."/>
        </authorList>
    </citation>
    <scope>NUCLEOTIDE SEQUENCE</scope>
    <source>
        <strain evidence="1">JCM 4346</strain>
    </source>
</reference>
<evidence type="ECO:0000313" key="1">
    <source>
        <dbReference type="EMBL" id="GGR24346.1"/>
    </source>
</evidence>
<keyword evidence="2" id="KW-1185">Reference proteome</keyword>